<keyword evidence="2" id="KW-1133">Transmembrane helix</keyword>
<dbReference type="EMBL" id="BONW01000028">
    <property type="protein sequence ID" value="GIG90480.1"/>
    <property type="molecule type" value="Genomic_DNA"/>
</dbReference>
<reference evidence="3 4" key="1">
    <citation type="submission" date="2021-01" db="EMBL/GenBank/DDBJ databases">
        <title>Whole genome shotgun sequence of Plantactinospora endophytica NBRC 110450.</title>
        <authorList>
            <person name="Komaki H."/>
            <person name="Tamura T."/>
        </authorList>
    </citation>
    <scope>NUCLEOTIDE SEQUENCE [LARGE SCALE GENOMIC DNA]</scope>
    <source>
        <strain evidence="3 4">NBRC 110450</strain>
    </source>
</reference>
<keyword evidence="2" id="KW-0812">Transmembrane</keyword>
<feature type="transmembrane region" description="Helical" evidence="2">
    <location>
        <begin position="32"/>
        <end position="51"/>
    </location>
</feature>
<evidence type="ECO:0000313" key="3">
    <source>
        <dbReference type="EMBL" id="GIG90480.1"/>
    </source>
</evidence>
<comment type="caution">
    <text evidence="3">The sequence shown here is derived from an EMBL/GenBank/DDBJ whole genome shotgun (WGS) entry which is preliminary data.</text>
</comment>
<evidence type="ECO:0000256" key="2">
    <source>
        <dbReference type="SAM" id="Phobius"/>
    </source>
</evidence>
<gene>
    <name evidence="3" type="ORF">Pen02_54160</name>
</gene>
<keyword evidence="2" id="KW-0472">Membrane</keyword>
<accession>A0ABQ4E6Y4</accession>
<feature type="region of interest" description="Disordered" evidence="1">
    <location>
        <begin position="1"/>
        <end position="23"/>
    </location>
</feature>
<sequence>MTMGPDVIDLDVPGDGPRAGEGSAGAWGGRRAALHLVAVFVFGVALGGVGGDELWKSRQERAGATLVAMPGAYNGGVGSVGDGTVRLDAQLVLVNAGSAPITVWVDGARGSGVVIGGTDRSWLVRPGGMGWVDVEVTLECATAFAPEPLDVSFSVETADRRRRQVSYPIALLGSPWQQMVQPVCEHLSPARVRGGPGD</sequence>
<evidence type="ECO:0000313" key="4">
    <source>
        <dbReference type="Proteomes" id="UP000646749"/>
    </source>
</evidence>
<evidence type="ECO:0000256" key="1">
    <source>
        <dbReference type="SAM" id="MobiDB-lite"/>
    </source>
</evidence>
<dbReference type="RefSeq" id="WP_203868897.1">
    <property type="nucleotide sequence ID" value="NZ_BONW01000028.1"/>
</dbReference>
<name>A0ABQ4E6Y4_9ACTN</name>
<keyword evidence="4" id="KW-1185">Reference proteome</keyword>
<proteinExistence type="predicted"/>
<organism evidence="3 4">
    <name type="scientific">Plantactinospora endophytica</name>
    <dbReference type="NCBI Taxonomy" id="673535"/>
    <lineage>
        <taxon>Bacteria</taxon>
        <taxon>Bacillati</taxon>
        <taxon>Actinomycetota</taxon>
        <taxon>Actinomycetes</taxon>
        <taxon>Micromonosporales</taxon>
        <taxon>Micromonosporaceae</taxon>
        <taxon>Plantactinospora</taxon>
    </lineage>
</organism>
<dbReference type="Proteomes" id="UP000646749">
    <property type="component" value="Unassembled WGS sequence"/>
</dbReference>
<protein>
    <submittedName>
        <fullName evidence="3">Uncharacterized protein</fullName>
    </submittedName>
</protein>